<protein>
    <recommendedName>
        <fullName evidence="5">ZMYM2-like/QRICH1 C-terminal domain-containing protein</fullName>
    </recommendedName>
</protein>
<accession>A0A6J8AJ87</accession>
<dbReference type="PANTHER" id="PTHR46963:SF2">
    <property type="match status" value="1"/>
</dbReference>
<dbReference type="PANTHER" id="PTHR46963">
    <property type="entry name" value="SIMILAR TO RIKEN CDNA E130308A19"/>
    <property type="match status" value="1"/>
</dbReference>
<sequence>MRTRLKHVELRWGDIELKQREEFLLYTERATKTRTGQSNDSRPFQPKMFADPENPRCPVHAYKVFKDNRLAEMLKSESPFYIGVARSSKDQFDKWFINQAMGKNTIGSIVKKMCEEAGITGHKNVNSINSYSTASEQQQQKEMSSIITNYAGKPATASSTSISNYQNRTTKATVEYSIPNDTDDEVLVSASHEIVEQTLKTIRNFETNEISDINVSATSNMHVQDIGIAPLIKYIPQNVLSGATINGNVVLQFDKLSMSDYENKENSGNKRKRRVRVIESDSDSE</sequence>
<evidence type="ECO:0000256" key="4">
    <source>
        <dbReference type="SAM" id="MobiDB-lite"/>
    </source>
</evidence>
<evidence type="ECO:0000256" key="1">
    <source>
        <dbReference type="ARBA" id="ARBA00022499"/>
    </source>
</evidence>
<evidence type="ECO:0000313" key="6">
    <source>
        <dbReference type="EMBL" id="CAC5369142.1"/>
    </source>
</evidence>
<evidence type="ECO:0000259" key="5">
    <source>
        <dbReference type="Pfam" id="PF12012"/>
    </source>
</evidence>
<dbReference type="AlphaFoldDB" id="A0A6J8AJ87"/>
<reference evidence="6 7" key="1">
    <citation type="submission" date="2020-06" db="EMBL/GenBank/DDBJ databases">
        <authorList>
            <person name="Li R."/>
            <person name="Bekaert M."/>
        </authorList>
    </citation>
    <scope>NUCLEOTIDE SEQUENCE [LARGE SCALE GENOMIC DNA]</scope>
    <source>
        <strain evidence="7">wild</strain>
    </source>
</reference>
<feature type="region of interest" description="Disordered" evidence="4">
    <location>
        <begin position="261"/>
        <end position="285"/>
    </location>
</feature>
<dbReference type="EMBL" id="CACVKT020001564">
    <property type="protein sequence ID" value="CAC5369142.1"/>
    <property type="molecule type" value="Genomic_DNA"/>
</dbReference>
<feature type="domain" description="ZMYM2-like/QRICH1 C-terminal" evidence="5">
    <location>
        <begin position="2"/>
        <end position="114"/>
    </location>
</feature>
<dbReference type="Pfam" id="PF12012">
    <property type="entry name" value="DUF3504"/>
    <property type="match status" value="1"/>
</dbReference>
<keyword evidence="1" id="KW-1017">Isopeptide bond</keyword>
<dbReference type="InterPro" id="IPR021893">
    <property type="entry name" value="ZMYM2-like_C"/>
</dbReference>
<dbReference type="Proteomes" id="UP000507470">
    <property type="component" value="Unassembled WGS sequence"/>
</dbReference>
<proteinExistence type="predicted"/>
<keyword evidence="3" id="KW-0832">Ubl conjugation</keyword>
<keyword evidence="7" id="KW-1185">Reference proteome</keyword>
<keyword evidence="2" id="KW-0597">Phosphoprotein</keyword>
<evidence type="ECO:0000256" key="3">
    <source>
        <dbReference type="ARBA" id="ARBA00022843"/>
    </source>
</evidence>
<evidence type="ECO:0000256" key="2">
    <source>
        <dbReference type="ARBA" id="ARBA00022553"/>
    </source>
</evidence>
<organism evidence="6 7">
    <name type="scientific">Mytilus coruscus</name>
    <name type="common">Sea mussel</name>
    <dbReference type="NCBI Taxonomy" id="42192"/>
    <lineage>
        <taxon>Eukaryota</taxon>
        <taxon>Metazoa</taxon>
        <taxon>Spiralia</taxon>
        <taxon>Lophotrochozoa</taxon>
        <taxon>Mollusca</taxon>
        <taxon>Bivalvia</taxon>
        <taxon>Autobranchia</taxon>
        <taxon>Pteriomorphia</taxon>
        <taxon>Mytilida</taxon>
        <taxon>Mytiloidea</taxon>
        <taxon>Mytilidae</taxon>
        <taxon>Mytilinae</taxon>
        <taxon>Mytilus</taxon>
    </lineage>
</organism>
<dbReference type="InterPro" id="IPR042838">
    <property type="entry name" value="KIAA1958"/>
</dbReference>
<dbReference type="OrthoDB" id="10002548at2759"/>
<name>A0A6J8AJ87_MYTCO</name>
<gene>
    <name evidence="6" type="ORF">MCOR_8437</name>
</gene>
<evidence type="ECO:0000313" key="7">
    <source>
        <dbReference type="Proteomes" id="UP000507470"/>
    </source>
</evidence>